<comment type="caution">
    <text evidence="1">The sequence shown here is derived from an EMBL/GenBank/DDBJ whole genome shotgun (WGS) entry which is preliminary data.</text>
</comment>
<protein>
    <submittedName>
        <fullName evidence="1">Uncharacterized protein</fullName>
    </submittedName>
</protein>
<keyword evidence="2" id="KW-1185">Reference proteome</keyword>
<dbReference type="Proteomes" id="UP000708208">
    <property type="component" value="Unassembled WGS sequence"/>
</dbReference>
<proteinExistence type="predicted"/>
<sequence>MLRSKFLTTRSVSLALLATVMIIILCWDDNKVRAATLRTRKAMEEEVPKVGCSRCGDSCKRSCGTRLFRPCCLHFVKKRIDQLQLNESENYESEMEKTYGYDSFENIVNSSGTDYTDQPTTDFEYYP</sequence>
<organism evidence="1 2">
    <name type="scientific">Allacma fusca</name>
    <dbReference type="NCBI Taxonomy" id="39272"/>
    <lineage>
        <taxon>Eukaryota</taxon>
        <taxon>Metazoa</taxon>
        <taxon>Ecdysozoa</taxon>
        <taxon>Arthropoda</taxon>
        <taxon>Hexapoda</taxon>
        <taxon>Collembola</taxon>
        <taxon>Symphypleona</taxon>
        <taxon>Sminthuridae</taxon>
        <taxon>Allacma</taxon>
    </lineage>
</organism>
<reference evidence="1" key="1">
    <citation type="submission" date="2021-06" db="EMBL/GenBank/DDBJ databases">
        <authorList>
            <person name="Hodson N. C."/>
            <person name="Mongue J. A."/>
            <person name="Jaron S. K."/>
        </authorList>
    </citation>
    <scope>NUCLEOTIDE SEQUENCE</scope>
</reference>
<name>A0A8J2JTM8_9HEXA</name>
<evidence type="ECO:0000313" key="1">
    <source>
        <dbReference type="EMBL" id="CAG7726087.1"/>
    </source>
</evidence>
<gene>
    <name evidence="1" type="ORF">AFUS01_LOCUS15017</name>
</gene>
<accession>A0A8J2JTM8</accession>
<dbReference type="AlphaFoldDB" id="A0A8J2JTM8"/>
<evidence type="ECO:0000313" key="2">
    <source>
        <dbReference type="Proteomes" id="UP000708208"/>
    </source>
</evidence>
<dbReference type="EMBL" id="CAJVCH010130565">
    <property type="protein sequence ID" value="CAG7726087.1"/>
    <property type="molecule type" value="Genomic_DNA"/>
</dbReference>